<dbReference type="EMBL" id="HBGO01040056">
    <property type="protein sequence ID" value="CAD9363195.1"/>
    <property type="molecule type" value="Transcribed_RNA"/>
</dbReference>
<accession>A0A7S2ABE1</accession>
<reference evidence="1" key="1">
    <citation type="submission" date="2021-01" db="EMBL/GenBank/DDBJ databases">
        <authorList>
            <person name="Corre E."/>
            <person name="Pelletier E."/>
            <person name="Niang G."/>
            <person name="Scheremetjew M."/>
            <person name="Finn R."/>
            <person name="Kale V."/>
            <person name="Holt S."/>
            <person name="Cochrane G."/>
            <person name="Meng A."/>
            <person name="Brown T."/>
            <person name="Cohen L."/>
        </authorList>
    </citation>
    <scope>NUCLEOTIDE SEQUENCE</scope>
    <source>
        <strain evidence="1">Grunow 1884</strain>
    </source>
</reference>
<name>A0A7S2ABE1_TRICV</name>
<protein>
    <submittedName>
        <fullName evidence="1">Uncharacterized protein</fullName>
    </submittedName>
</protein>
<organism evidence="1">
    <name type="scientific">Trieres chinensis</name>
    <name type="common">Marine centric diatom</name>
    <name type="synonym">Odontella sinensis</name>
    <dbReference type="NCBI Taxonomy" id="1514140"/>
    <lineage>
        <taxon>Eukaryota</taxon>
        <taxon>Sar</taxon>
        <taxon>Stramenopiles</taxon>
        <taxon>Ochrophyta</taxon>
        <taxon>Bacillariophyta</taxon>
        <taxon>Mediophyceae</taxon>
        <taxon>Biddulphiophycidae</taxon>
        <taxon>Eupodiscales</taxon>
        <taxon>Parodontellaceae</taxon>
        <taxon>Trieres</taxon>
    </lineage>
</organism>
<evidence type="ECO:0000313" key="1">
    <source>
        <dbReference type="EMBL" id="CAD9363195.1"/>
    </source>
</evidence>
<dbReference type="AlphaFoldDB" id="A0A7S2ABE1"/>
<gene>
    <name evidence="1" type="ORF">OSIN01602_LOCUS23227</name>
</gene>
<proteinExistence type="predicted"/>
<sequence>MGKWTMVFTVAYDSEIKLTVMRGRVLGFLSLNSREVRCILGGGFIFSLPSHDSFTATIPSKLHVLFGLNTLGMSETEGGNETRRTELQKQKNNDSLIVTEEQYPTIISPNK</sequence>